<feature type="transmembrane region" description="Helical" evidence="5">
    <location>
        <begin position="66"/>
        <end position="90"/>
    </location>
</feature>
<evidence type="ECO:0000256" key="3">
    <source>
        <dbReference type="ARBA" id="ARBA00022989"/>
    </source>
</evidence>
<accession>A0A5B8T056</accession>
<feature type="transmembrane region" description="Helical" evidence="5">
    <location>
        <begin position="7"/>
        <end position="27"/>
    </location>
</feature>
<evidence type="ECO:0000256" key="5">
    <source>
        <dbReference type="SAM" id="Phobius"/>
    </source>
</evidence>
<proteinExistence type="predicted"/>
<feature type="transmembrane region" description="Helical" evidence="5">
    <location>
        <begin position="102"/>
        <end position="125"/>
    </location>
</feature>
<dbReference type="InterPro" id="IPR052719">
    <property type="entry name" value="CvpA-like"/>
</dbReference>
<dbReference type="Pfam" id="PF02674">
    <property type="entry name" value="Colicin_V"/>
    <property type="match status" value="1"/>
</dbReference>
<keyword evidence="2 5" id="KW-0812">Transmembrane</keyword>
<name>A0A5B8T056_9GAMM</name>
<dbReference type="RefSeq" id="WP_147185602.1">
    <property type="nucleotide sequence ID" value="NZ_CP042382.1"/>
</dbReference>
<feature type="transmembrane region" description="Helical" evidence="5">
    <location>
        <begin position="33"/>
        <end position="54"/>
    </location>
</feature>
<keyword evidence="7" id="KW-1185">Reference proteome</keyword>
<dbReference type="InterPro" id="IPR003825">
    <property type="entry name" value="Colicin-V_CvpA"/>
</dbReference>
<dbReference type="GO" id="GO:0009403">
    <property type="term" value="P:toxin biosynthetic process"/>
    <property type="evidence" value="ECO:0007669"/>
    <property type="project" value="InterPro"/>
</dbReference>
<evidence type="ECO:0000256" key="4">
    <source>
        <dbReference type="ARBA" id="ARBA00023136"/>
    </source>
</evidence>
<gene>
    <name evidence="6" type="ORF">FGL86_15550</name>
</gene>
<keyword evidence="3 5" id="KW-1133">Transmembrane helix</keyword>
<reference evidence="6 7" key="1">
    <citation type="submission" date="2019-06" db="EMBL/GenBank/DDBJ databases">
        <title>Genome analyses of bacteria isolated from kimchi.</title>
        <authorList>
            <person name="Lee S."/>
            <person name="Ahn S."/>
            <person name="Roh S."/>
        </authorList>
    </citation>
    <scope>NUCLEOTIDE SEQUENCE [LARGE SCALE GENOMIC DNA]</scope>
    <source>
        <strain evidence="6 7">CBA4606</strain>
    </source>
</reference>
<dbReference type="PANTHER" id="PTHR36926:SF1">
    <property type="entry name" value="COLICIN V PRODUCTION PROTEIN"/>
    <property type="match status" value="1"/>
</dbReference>
<sequence>MTLTWLDIAFLGILTFTVVAGFMRGLVREGLGLAAWVLAILAARAFAMPVANALDGLIENPDVRLILAFVLVIFAVIMLCGLAIRMLHAAVEWVGMGLFNRLAGAAFGGLKGGAILVLATFLIGLTPLEQLQAWQQAQLRPQLLQLQDWALDRWQEWDKDSPGRLAPLKKLAPSEDSVQQLGF</sequence>
<organism evidence="6 7">
    <name type="scientific">Pistricoccus aurantiacus</name>
    <dbReference type="NCBI Taxonomy" id="1883414"/>
    <lineage>
        <taxon>Bacteria</taxon>
        <taxon>Pseudomonadati</taxon>
        <taxon>Pseudomonadota</taxon>
        <taxon>Gammaproteobacteria</taxon>
        <taxon>Oceanospirillales</taxon>
        <taxon>Halomonadaceae</taxon>
        <taxon>Pistricoccus</taxon>
    </lineage>
</organism>
<dbReference type="KEGG" id="paur:FGL86_15550"/>
<keyword evidence="4 5" id="KW-0472">Membrane</keyword>
<dbReference type="PANTHER" id="PTHR36926">
    <property type="entry name" value="COLICIN V PRODUCTION PROTEIN"/>
    <property type="match status" value="1"/>
</dbReference>
<protein>
    <submittedName>
        <fullName evidence="6">CvpA family protein</fullName>
    </submittedName>
</protein>
<comment type="subcellular location">
    <subcellularLocation>
        <location evidence="1">Membrane</location>
        <topology evidence="1">Multi-pass membrane protein</topology>
    </subcellularLocation>
</comment>
<dbReference type="Proteomes" id="UP000321272">
    <property type="component" value="Chromosome"/>
</dbReference>
<dbReference type="OrthoDB" id="9810601at2"/>
<dbReference type="GO" id="GO:0016020">
    <property type="term" value="C:membrane"/>
    <property type="evidence" value="ECO:0007669"/>
    <property type="project" value="UniProtKB-SubCell"/>
</dbReference>
<evidence type="ECO:0000256" key="2">
    <source>
        <dbReference type="ARBA" id="ARBA00022692"/>
    </source>
</evidence>
<dbReference type="EMBL" id="CP042382">
    <property type="protein sequence ID" value="QEA40350.1"/>
    <property type="molecule type" value="Genomic_DNA"/>
</dbReference>
<evidence type="ECO:0000313" key="6">
    <source>
        <dbReference type="EMBL" id="QEA40350.1"/>
    </source>
</evidence>
<dbReference type="AlphaFoldDB" id="A0A5B8T056"/>
<evidence type="ECO:0000313" key="7">
    <source>
        <dbReference type="Proteomes" id="UP000321272"/>
    </source>
</evidence>
<evidence type="ECO:0000256" key="1">
    <source>
        <dbReference type="ARBA" id="ARBA00004141"/>
    </source>
</evidence>